<evidence type="ECO:0000313" key="1">
    <source>
        <dbReference type="EMBL" id="OBR88806.1"/>
    </source>
</evidence>
<protein>
    <submittedName>
        <fullName evidence="1">Uncharacterized protein</fullName>
    </submittedName>
</protein>
<keyword evidence="3" id="KW-1185">Reference proteome</keyword>
<sequence>MAASFSTHATQSLESNYDKLYQMLIGPYELRDELQIQSLLQLPTLQDSHDQNDFLEGYTVLLVPGKPYKGQYVQIRKNRIWPIRNAAAPYLSTQVELSKLELHFAQRSAVWRSGAALYLKSYVIDVGGEVENARGGRYIGGKRDLERTHVVLLPGAKRKYVAGLEGGGATLFTSPEQYIDYLNRESQVRAEESVTSDTSESD</sequence>
<dbReference type="VEuPathDB" id="FungiDB:I303_00623"/>
<proteinExistence type="predicted"/>
<gene>
    <name evidence="1" type="ORF">I303_00623</name>
    <name evidence="2" type="ORF">I303_100620</name>
</gene>
<dbReference type="RefSeq" id="XP_018266648.1">
    <property type="nucleotide sequence ID" value="XM_018403994.1"/>
</dbReference>
<reference evidence="2" key="2">
    <citation type="submission" date="2013-07" db="EMBL/GenBank/DDBJ databases">
        <authorList>
            <consortium name="The Broad Institute Genome Sequencing Platform"/>
            <person name="Cuomo C."/>
            <person name="Litvintseva A."/>
            <person name="Chen Y."/>
            <person name="Heitman J."/>
            <person name="Sun S."/>
            <person name="Springer D."/>
            <person name="Dromer F."/>
            <person name="Young S.K."/>
            <person name="Zeng Q."/>
            <person name="Gargeya S."/>
            <person name="Fitzgerald M."/>
            <person name="Abouelleil A."/>
            <person name="Alvarado L."/>
            <person name="Berlin A.M."/>
            <person name="Chapman S.B."/>
            <person name="Dewar J."/>
            <person name="Goldberg J."/>
            <person name="Griggs A."/>
            <person name="Gujja S."/>
            <person name="Hansen M."/>
            <person name="Howarth C."/>
            <person name="Imamovic A."/>
            <person name="Larimer J."/>
            <person name="McCowan C."/>
            <person name="Murphy C."/>
            <person name="Pearson M."/>
            <person name="Priest M."/>
            <person name="Roberts A."/>
            <person name="Saif S."/>
            <person name="Shea T."/>
            <person name="Sykes S."/>
            <person name="Wortman J."/>
            <person name="Nusbaum C."/>
            <person name="Birren B."/>
        </authorList>
    </citation>
    <scope>NUCLEOTIDE SEQUENCE</scope>
    <source>
        <strain evidence="2">CBS 10117</strain>
    </source>
</reference>
<reference evidence="2" key="3">
    <citation type="submission" date="2024-02" db="EMBL/GenBank/DDBJ databases">
        <title>Comparative genomics of Cryptococcus and Kwoniella reveals pathogenesis evolution and contrasting modes of karyotype evolution via chromosome fusion or intercentromeric recombination.</title>
        <authorList>
            <person name="Coelho M.A."/>
            <person name="David-Palma M."/>
            <person name="Shea T."/>
            <person name="Bowers K."/>
            <person name="McGinley-Smith S."/>
            <person name="Mohammad A.W."/>
            <person name="Gnirke A."/>
            <person name="Yurkov A.M."/>
            <person name="Nowrousian M."/>
            <person name="Sun S."/>
            <person name="Cuomo C.A."/>
            <person name="Heitman J."/>
        </authorList>
    </citation>
    <scope>NUCLEOTIDE SEQUENCE</scope>
    <source>
        <strain evidence="2">CBS 10117</strain>
    </source>
</reference>
<dbReference type="Proteomes" id="UP000078595">
    <property type="component" value="Chromosome 1"/>
</dbReference>
<dbReference type="KEGG" id="kdj:28964322"/>
<dbReference type="EMBL" id="KI894027">
    <property type="protein sequence ID" value="OBR88806.1"/>
    <property type="molecule type" value="Genomic_DNA"/>
</dbReference>
<reference evidence="1" key="1">
    <citation type="submission" date="2013-07" db="EMBL/GenBank/DDBJ databases">
        <title>The Genome Sequence of Cryptococcus dejecticola CBS10117.</title>
        <authorList>
            <consortium name="The Broad Institute Genome Sequencing Platform"/>
            <person name="Cuomo C."/>
            <person name="Litvintseva A."/>
            <person name="Chen Y."/>
            <person name="Heitman J."/>
            <person name="Sun S."/>
            <person name="Springer D."/>
            <person name="Dromer F."/>
            <person name="Young S.K."/>
            <person name="Zeng Q."/>
            <person name="Gargeya S."/>
            <person name="Fitzgerald M."/>
            <person name="Abouelleil A."/>
            <person name="Alvarado L."/>
            <person name="Berlin A.M."/>
            <person name="Chapman S.B."/>
            <person name="Dewar J."/>
            <person name="Goldberg J."/>
            <person name="Griggs A."/>
            <person name="Gujja S."/>
            <person name="Hansen M."/>
            <person name="Howarth C."/>
            <person name="Imamovic A."/>
            <person name="Larimer J."/>
            <person name="McCowan C."/>
            <person name="Murphy C."/>
            <person name="Pearson M."/>
            <person name="Priest M."/>
            <person name="Roberts A."/>
            <person name="Saif S."/>
            <person name="Shea T."/>
            <person name="Sykes S."/>
            <person name="Wortman J."/>
            <person name="Nusbaum C."/>
            <person name="Birren B."/>
        </authorList>
    </citation>
    <scope>NUCLEOTIDE SEQUENCE [LARGE SCALE GENOMIC DNA]</scope>
    <source>
        <strain evidence="1">CBS 10117</strain>
    </source>
</reference>
<dbReference type="AlphaFoldDB" id="A0A1A6AFH2"/>
<accession>A0A1A6AFH2</accession>
<evidence type="ECO:0000313" key="3">
    <source>
        <dbReference type="Proteomes" id="UP000078595"/>
    </source>
</evidence>
<dbReference type="EMBL" id="CP144530">
    <property type="protein sequence ID" value="WWC58085.1"/>
    <property type="molecule type" value="Genomic_DNA"/>
</dbReference>
<dbReference type="GeneID" id="28964322"/>
<evidence type="ECO:0000313" key="2">
    <source>
        <dbReference type="EMBL" id="WWC58085.1"/>
    </source>
</evidence>
<name>A0A1A6AFH2_9TREE</name>
<organism evidence="1">
    <name type="scientific">Kwoniella dejecticola CBS 10117</name>
    <dbReference type="NCBI Taxonomy" id="1296121"/>
    <lineage>
        <taxon>Eukaryota</taxon>
        <taxon>Fungi</taxon>
        <taxon>Dikarya</taxon>
        <taxon>Basidiomycota</taxon>
        <taxon>Agaricomycotina</taxon>
        <taxon>Tremellomycetes</taxon>
        <taxon>Tremellales</taxon>
        <taxon>Cryptococcaceae</taxon>
        <taxon>Kwoniella</taxon>
    </lineage>
</organism>